<dbReference type="AlphaFoldDB" id="A0A543FRJ2"/>
<name>A0A543FRJ2_9PSEU</name>
<sequence length="233" mass="26519">MPPDERVDVLRLQWYVDSRREPADVPQRWLALCREHLPQALPRRFGATEPLRGRLDRDGDAAFVRAFAEAETLLHTAGEPPCLGGSLGTPRRRARLGPMTSHQLDVRFDAATTDPGVRSLFEAAAEAFGTVFASASVRRDLLWAGRTLVVDRPDPGEQPYLAPLGQWLGLPPRPPLWAWFGPGYRRLVPRDREREWVPRDLVARLDEPEPARRRARRLPRGLGGPLWWAIRRR</sequence>
<proteinExistence type="predicted"/>
<dbReference type="RefSeq" id="WP_142107581.1">
    <property type="nucleotide sequence ID" value="NZ_VFPH01000003.1"/>
</dbReference>
<dbReference type="EMBL" id="VFPH01000003">
    <property type="protein sequence ID" value="TQM36364.1"/>
    <property type="molecule type" value="Genomic_DNA"/>
</dbReference>
<keyword evidence="2" id="KW-1185">Reference proteome</keyword>
<reference evidence="1 2" key="1">
    <citation type="submission" date="2019-06" db="EMBL/GenBank/DDBJ databases">
        <title>Sequencing the genomes of 1000 actinobacteria strains.</title>
        <authorList>
            <person name="Klenk H.-P."/>
        </authorList>
    </citation>
    <scope>NUCLEOTIDE SEQUENCE [LARGE SCALE GENOMIC DNA]</scope>
    <source>
        <strain evidence="1 2">DSM 45511</strain>
    </source>
</reference>
<organism evidence="1 2">
    <name type="scientific">Pseudonocardia cypriaca</name>
    <dbReference type="NCBI Taxonomy" id="882449"/>
    <lineage>
        <taxon>Bacteria</taxon>
        <taxon>Bacillati</taxon>
        <taxon>Actinomycetota</taxon>
        <taxon>Actinomycetes</taxon>
        <taxon>Pseudonocardiales</taxon>
        <taxon>Pseudonocardiaceae</taxon>
        <taxon>Pseudonocardia</taxon>
    </lineage>
</organism>
<evidence type="ECO:0000313" key="1">
    <source>
        <dbReference type="EMBL" id="TQM36364.1"/>
    </source>
</evidence>
<evidence type="ECO:0000313" key="2">
    <source>
        <dbReference type="Proteomes" id="UP000319818"/>
    </source>
</evidence>
<dbReference type="Proteomes" id="UP000319818">
    <property type="component" value="Unassembled WGS sequence"/>
</dbReference>
<comment type="caution">
    <text evidence="1">The sequence shown here is derived from an EMBL/GenBank/DDBJ whole genome shotgun (WGS) entry which is preliminary data.</text>
</comment>
<gene>
    <name evidence="1" type="ORF">FB388_7824</name>
</gene>
<accession>A0A543FRJ2</accession>
<dbReference type="OrthoDB" id="3249195at2"/>
<protein>
    <submittedName>
        <fullName evidence="1">Uncharacterized protein</fullName>
    </submittedName>
</protein>